<feature type="region of interest" description="Disordered" evidence="1">
    <location>
        <begin position="152"/>
        <end position="221"/>
    </location>
</feature>
<feature type="compositionally biased region" description="Polar residues" evidence="1">
    <location>
        <begin position="186"/>
        <end position="199"/>
    </location>
</feature>
<evidence type="ECO:0000313" key="3">
    <source>
        <dbReference type="Proteomes" id="UP000271974"/>
    </source>
</evidence>
<dbReference type="OrthoDB" id="2109241at2759"/>
<proteinExistence type="predicted"/>
<protein>
    <submittedName>
        <fullName evidence="2">Uncharacterized protein</fullName>
    </submittedName>
</protein>
<gene>
    <name evidence="2" type="ORF">EGW08_004396</name>
</gene>
<feature type="compositionally biased region" description="Basic residues" evidence="1">
    <location>
        <begin position="1"/>
        <end position="10"/>
    </location>
</feature>
<reference evidence="2 3" key="1">
    <citation type="submission" date="2019-01" db="EMBL/GenBank/DDBJ databases">
        <title>A draft genome assembly of the solar-powered sea slug Elysia chlorotica.</title>
        <authorList>
            <person name="Cai H."/>
            <person name="Li Q."/>
            <person name="Fang X."/>
            <person name="Li J."/>
            <person name="Curtis N.E."/>
            <person name="Altenburger A."/>
            <person name="Shibata T."/>
            <person name="Feng M."/>
            <person name="Maeda T."/>
            <person name="Schwartz J.A."/>
            <person name="Shigenobu S."/>
            <person name="Lundholm N."/>
            <person name="Nishiyama T."/>
            <person name="Yang H."/>
            <person name="Hasebe M."/>
            <person name="Li S."/>
            <person name="Pierce S.K."/>
            <person name="Wang J."/>
        </authorList>
    </citation>
    <scope>NUCLEOTIDE SEQUENCE [LARGE SCALE GENOMIC DNA]</scope>
    <source>
        <strain evidence="2">EC2010</strain>
        <tissue evidence="2">Whole organism of an adult</tissue>
    </source>
</reference>
<comment type="caution">
    <text evidence="2">The sequence shown here is derived from an EMBL/GenBank/DDBJ whole genome shotgun (WGS) entry which is preliminary data.</text>
</comment>
<dbReference type="Pfam" id="PF15874">
    <property type="entry name" value="Il2rg"/>
    <property type="match status" value="1"/>
</dbReference>
<evidence type="ECO:0000313" key="2">
    <source>
        <dbReference type="EMBL" id="RUS87863.1"/>
    </source>
</evidence>
<accession>A0A3S1BGL3</accession>
<keyword evidence="3" id="KW-1185">Reference proteome</keyword>
<dbReference type="PANTHER" id="PTHR33887:SF5">
    <property type="entry name" value="PB1 DOMAIN-CONTAINING PROTEIN"/>
    <property type="match status" value="1"/>
</dbReference>
<feature type="region of interest" description="Disordered" evidence="1">
    <location>
        <begin position="1"/>
        <end position="24"/>
    </location>
</feature>
<dbReference type="InterPro" id="IPR039471">
    <property type="entry name" value="CXorf65-like"/>
</dbReference>
<sequence length="221" mass="25045">MQIKSRRYHTSRAEEDQPKPSPVEGSFCGPMLHREHKGLHNLMKERADDQQQIFNPDCRNATLLSYIRIRCCANSKVSDLVELSDERGVVKNLRQFPQEYAKAYVRDREILVLLKVDNVESSTSFSSSKPGHVGRVTYTPLLTNLRENSDFMETLNPPREDESLSDVSSKSSRRRSSTLDIDELKTNSARAKSKTNGQSVAKKPTAKSKHRPPLRKTTTAS</sequence>
<dbReference type="AlphaFoldDB" id="A0A3S1BGL3"/>
<feature type="compositionally biased region" description="Basic residues" evidence="1">
    <location>
        <begin position="204"/>
        <end position="214"/>
    </location>
</feature>
<organism evidence="2 3">
    <name type="scientific">Elysia chlorotica</name>
    <name type="common">Eastern emerald elysia</name>
    <name type="synonym">Sea slug</name>
    <dbReference type="NCBI Taxonomy" id="188477"/>
    <lineage>
        <taxon>Eukaryota</taxon>
        <taxon>Metazoa</taxon>
        <taxon>Spiralia</taxon>
        <taxon>Lophotrochozoa</taxon>
        <taxon>Mollusca</taxon>
        <taxon>Gastropoda</taxon>
        <taxon>Heterobranchia</taxon>
        <taxon>Euthyneura</taxon>
        <taxon>Panpulmonata</taxon>
        <taxon>Sacoglossa</taxon>
        <taxon>Placobranchoidea</taxon>
        <taxon>Plakobranchidae</taxon>
        <taxon>Elysia</taxon>
    </lineage>
</organism>
<evidence type="ECO:0000256" key="1">
    <source>
        <dbReference type="SAM" id="MobiDB-lite"/>
    </source>
</evidence>
<dbReference type="Proteomes" id="UP000271974">
    <property type="component" value="Unassembled WGS sequence"/>
</dbReference>
<dbReference type="PANTHER" id="PTHR33887">
    <property type="entry name" value="PB1 DOMAIN-CONTAINING PROTEIN"/>
    <property type="match status" value="1"/>
</dbReference>
<dbReference type="EMBL" id="RQTK01000099">
    <property type="protein sequence ID" value="RUS87863.1"/>
    <property type="molecule type" value="Genomic_DNA"/>
</dbReference>
<name>A0A3S1BGL3_ELYCH</name>